<gene>
    <name evidence="1" type="ORF">AAG570_012603</name>
</gene>
<name>A0ABD0YWU4_9HEMI</name>
<organism evidence="1 2">
    <name type="scientific">Ranatra chinensis</name>
    <dbReference type="NCBI Taxonomy" id="642074"/>
    <lineage>
        <taxon>Eukaryota</taxon>
        <taxon>Metazoa</taxon>
        <taxon>Ecdysozoa</taxon>
        <taxon>Arthropoda</taxon>
        <taxon>Hexapoda</taxon>
        <taxon>Insecta</taxon>
        <taxon>Pterygota</taxon>
        <taxon>Neoptera</taxon>
        <taxon>Paraneoptera</taxon>
        <taxon>Hemiptera</taxon>
        <taxon>Heteroptera</taxon>
        <taxon>Panheteroptera</taxon>
        <taxon>Nepomorpha</taxon>
        <taxon>Nepidae</taxon>
        <taxon>Ranatrinae</taxon>
        <taxon>Ranatra</taxon>
    </lineage>
</organism>
<comment type="caution">
    <text evidence="1">The sequence shown here is derived from an EMBL/GenBank/DDBJ whole genome shotgun (WGS) entry which is preliminary data.</text>
</comment>
<dbReference type="AlphaFoldDB" id="A0ABD0YWU4"/>
<reference evidence="1 2" key="1">
    <citation type="submission" date="2024-07" db="EMBL/GenBank/DDBJ databases">
        <title>Chromosome-level genome assembly of the water stick insect Ranatra chinensis (Heteroptera: Nepidae).</title>
        <authorList>
            <person name="Liu X."/>
        </authorList>
    </citation>
    <scope>NUCLEOTIDE SEQUENCE [LARGE SCALE GENOMIC DNA]</scope>
    <source>
        <strain evidence="1">Cailab_2021Rc</strain>
        <tissue evidence="1">Muscle</tissue>
    </source>
</reference>
<protein>
    <submittedName>
        <fullName evidence="1">Uncharacterized protein</fullName>
    </submittedName>
</protein>
<evidence type="ECO:0000313" key="1">
    <source>
        <dbReference type="EMBL" id="KAL1129658.1"/>
    </source>
</evidence>
<evidence type="ECO:0000313" key="2">
    <source>
        <dbReference type="Proteomes" id="UP001558652"/>
    </source>
</evidence>
<accession>A0ABD0YWU4</accession>
<dbReference type="EMBL" id="JBFDAA010000008">
    <property type="protein sequence ID" value="KAL1129658.1"/>
    <property type="molecule type" value="Genomic_DNA"/>
</dbReference>
<sequence>MDLGSGFAAQIEELRSSRPTNLASAGVCEVKASEEEWERWCPPKRHVVLHDRLISDALVTAPQDVPISSEHSYCTPQSPLLHNGLNPTIFTRLRRLPPYSLNPNLPAIGSSDVEVTTLIASVSL</sequence>
<proteinExistence type="predicted"/>
<dbReference type="Proteomes" id="UP001558652">
    <property type="component" value="Unassembled WGS sequence"/>
</dbReference>
<keyword evidence="2" id="KW-1185">Reference proteome</keyword>